<dbReference type="PROSITE" id="PS51253">
    <property type="entry name" value="HTH_CENPB"/>
    <property type="match status" value="1"/>
</dbReference>
<organism evidence="4 7">
    <name type="scientific">Phytophthora rubi</name>
    <dbReference type="NCBI Taxonomy" id="129364"/>
    <lineage>
        <taxon>Eukaryota</taxon>
        <taxon>Sar</taxon>
        <taxon>Stramenopiles</taxon>
        <taxon>Oomycota</taxon>
        <taxon>Peronosporomycetes</taxon>
        <taxon>Peronosporales</taxon>
        <taxon>Peronosporaceae</taxon>
        <taxon>Phytophthora</taxon>
    </lineage>
</organism>
<keyword evidence="1" id="KW-0238">DNA-binding</keyword>
<dbReference type="GO" id="GO:0005634">
    <property type="term" value="C:nucleus"/>
    <property type="evidence" value="ECO:0007669"/>
    <property type="project" value="TreeGrafter"/>
</dbReference>
<name>A0A6A3JX62_9STRA</name>
<dbReference type="GO" id="GO:0003677">
    <property type="term" value="F:DNA binding"/>
    <property type="evidence" value="ECO:0007669"/>
    <property type="project" value="UniProtKB-KW"/>
</dbReference>
<dbReference type="Gene3D" id="1.10.10.60">
    <property type="entry name" value="Homeodomain-like"/>
    <property type="match status" value="1"/>
</dbReference>
<accession>A0A6A3JX62</accession>
<feature type="domain" description="HTH CENPB-type" evidence="3">
    <location>
        <begin position="87"/>
        <end position="160"/>
    </location>
</feature>
<evidence type="ECO:0000313" key="7">
    <source>
        <dbReference type="Proteomes" id="UP000435112"/>
    </source>
</evidence>
<dbReference type="SMART" id="SM00674">
    <property type="entry name" value="CENPB"/>
    <property type="match status" value="1"/>
</dbReference>
<dbReference type="Proteomes" id="UP000434957">
    <property type="component" value="Unassembled WGS sequence"/>
</dbReference>
<dbReference type="InterPro" id="IPR050863">
    <property type="entry name" value="CenT-Element_Derived"/>
</dbReference>
<dbReference type="PANTHER" id="PTHR19303">
    <property type="entry name" value="TRANSPOSON"/>
    <property type="match status" value="1"/>
</dbReference>
<dbReference type="InterPro" id="IPR006600">
    <property type="entry name" value="HTH_CenpB_DNA-bd_dom"/>
</dbReference>
<dbReference type="EMBL" id="QXFT01001882">
    <property type="protein sequence ID" value="KAE9308335.1"/>
    <property type="molecule type" value="Genomic_DNA"/>
</dbReference>
<dbReference type="SUPFAM" id="SSF46689">
    <property type="entry name" value="Homeodomain-like"/>
    <property type="match status" value="1"/>
</dbReference>
<feature type="region of interest" description="Disordered" evidence="2">
    <location>
        <begin position="157"/>
        <end position="177"/>
    </location>
</feature>
<proteinExistence type="predicted"/>
<protein>
    <recommendedName>
        <fullName evidence="3">HTH CENPB-type domain-containing protein</fullName>
    </recommendedName>
</protein>
<dbReference type="InterPro" id="IPR009057">
    <property type="entry name" value="Homeodomain-like_sf"/>
</dbReference>
<keyword evidence="6" id="KW-1185">Reference proteome</keyword>
<evidence type="ECO:0000313" key="6">
    <source>
        <dbReference type="Proteomes" id="UP000434957"/>
    </source>
</evidence>
<evidence type="ECO:0000256" key="2">
    <source>
        <dbReference type="SAM" id="MobiDB-lite"/>
    </source>
</evidence>
<gene>
    <name evidence="4" type="ORF">PR002_g19213</name>
    <name evidence="5" type="ORF">PR003_g20769</name>
</gene>
<dbReference type="OrthoDB" id="90421at2759"/>
<dbReference type="EMBL" id="QXFU01001716">
    <property type="protein sequence ID" value="KAE8996814.1"/>
    <property type="molecule type" value="Genomic_DNA"/>
</dbReference>
<reference evidence="4 7" key="1">
    <citation type="submission" date="2018-09" db="EMBL/GenBank/DDBJ databases">
        <title>Genomic investigation of the strawberry pathogen Phytophthora fragariae indicates pathogenicity is determined by transcriptional variation in three key races.</title>
        <authorList>
            <person name="Adams T.M."/>
            <person name="Armitage A.D."/>
            <person name="Sobczyk M.K."/>
            <person name="Bates H.J."/>
            <person name="Dunwell J.M."/>
            <person name="Nellist C.F."/>
            <person name="Harrison R.J."/>
        </authorList>
    </citation>
    <scope>NUCLEOTIDE SEQUENCE [LARGE SCALE GENOMIC DNA]</scope>
    <source>
        <strain evidence="4 7">SCRP324</strain>
        <strain evidence="5 6">SCRP333</strain>
    </source>
</reference>
<sequence length="195" mass="22314">MARTGRTRLKDGGGARPKQYKRISVTYELKLRVLRFLDTSKMAATVAKFFPDGKVSSKRRQVYAWKKLRAVIERKCAQGARFHRRGRSYGIGSTLSIQAEEQLVRWINELRADGVPVTGLMLKLQAQEMYQGSGGRSGAFKASWSWRKAFLRRHRQSIRRRTREGQTTPADGDIKADEFSKKVHQRMQELGVSVV</sequence>
<comment type="caution">
    <text evidence="4">The sequence shown here is derived from an EMBL/GenBank/DDBJ whole genome shotgun (WGS) entry which is preliminary data.</text>
</comment>
<evidence type="ECO:0000313" key="5">
    <source>
        <dbReference type="EMBL" id="KAE9308335.1"/>
    </source>
</evidence>
<evidence type="ECO:0000259" key="3">
    <source>
        <dbReference type="PROSITE" id="PS51253"/>
    </source>
</evidence>
<evidence type="ECO:0000256" key="1">
    <source>
        <dbReference type="ARBA" id="ARBA00023125"/>
    </source>
</evidence>
<dbReference type="AlphaFoldDB" id="A0A6A3JX62"/>
<dbReference type="Pfam" id="PF03221">
    <property type="entry name" value="HTH_Tnp_Tc5"/>
    <property type="match status" value="1"/>
</dbReference>
<evidence type="ECO:0000313" key="4">
    <source>
        <dbReference type="EMBL" id="KAE8996814.1"/>
    </source>
</evidence>
<dbReference type="PANTHER" id="PTHR19303:SF57">
    <property type="entry name" value="HTH CENPB-TYPE DOMAIN-CONTAINING PROTEIN"/>
    <property type="match status" value="1"/>
</dbReference>
<dbReference type="Proteomes" id="UP000435112">
    <property type="component" value="Unassembled WGS sequence"/>
</dbReference>